<organism evidence="8 9">
    <name type="scientific">Liquidambar formosana</name>
    <name type="common">Formosan gum</name>
    <dbReference type="NCBI Taxonomy" id="63359"/>
    <lineage>
        <taxon>Eukaryota</taxon>
        <taxon>Viridiplantae</taxon>
        <taxon>Streptophyta</taxon>
        <taxon>Embryophyta</taxon>
        <taxon>Tracheophyta</taxon>
        <taxon>Spermatophyta</taxon>
        <taxon>Magnoliopsida</taxon>
        <taxon>eudicotyledons</taxon>
        <taxon>Gunneridae</taxon>
        <taxon>Pentapetalae</taxon>
        <taxon>Saxifragales</taxon>
        <taxon>Altingiaceae</taxon>
        <taxon>Liquidambar</taxon>
    </lineage>
</organism>
<feature type="coiled-coil region" evidence="6">
    <location>
        <begin position="71"/>
        <end position="98"/>
    </location>
</feature>
<dbReference type="Gene3D" id="1.10.132.20">
    <property type="entry name" value="Ribosome-recycling factor"/>
    <property type="match status" value="1"/>
</dbReference>
<comment type="function">
    <text evidence="1">Responsible for the release of ribosomes from messenger RNA at the termination of chloroplastic protein biosynthesis.</text>
</comment>
<comment type="similarity">
    <text evidence="2">Belongs to the RRF family.</text>
</comment>
<evidence type="ECO:0000256" key="2">
    <source>
        <dbReference type="ARBA" id="ARBA00005912"/>
    </source>
</evidence>
<accession>A0AAP0N8D8</accession>
<feature type="domain" description="Ribosome recycling factor" evidence="7">
    <location>
        <begin position="7"/>
        <end position="114"/>
    </location>
</feature>
<dbReference type="GO" id="GO:0009507">
    <property type="term" value="C:chloroplast"/>
    <property type="evidence" value="ECO:0007669"/>
    <property type="project" value="TreeGrafter"/>
</dbReference>
<dbReference type="GO" id="GO:0043023">
    <property type="term" value="F:ribosomal large subunit binding"/>
    <property type="evidence" value="ECO:0007669"/>
    <property type="project" value="TreeGrafter"/>
</dbReference>
<dbReference type="Proteomes" id="UP001415857">
    <property type="component" value="Unassembled WGS sequence"/>
</dbReference>
<keyword evidence="6" id="KW-0175">Coiled coil</keyword>
<dbReference type="SUPFAM" id="SSF55194">
    <property type="entry name" value="Ribosome recycling factor, RRF"/>
    <property type="match status" value="1"/>
</dbReference>
<name>A0AAP0N8D8_LIQFO</name>
<keyword evidence="4" id="KW-0648">Protein biosynthesis</keyword>
<evidence type="ECO:0000256" key="3">
    <source>
        <dbReference type="ARBA" id="ARBA00014063"/>
    </source>
</evidence>
<evidence type="ECO:0000313" key="8">
    <source>
        <dbReference type="EMBL" id="KAK9268458.1"/>
    </source>
</evidence>
<evidence type="ECO:0000256" key="6">
    <source>
        <dbReference type="SAM" id="Coils"/>
    </source>
</evidence>
<dbReference type="PANTHER" id="PTHR20982">
    <property type="entry name" value="RIBOSOME RECYCLING FACTOR"/>
    <property type="match status" value="1"/>
</dbReference>
<protein>
    <recommendedName>
        <fullName evidence="3">Ribosome-recycling factor, chloroplastic</fullName>
    </recommendedName>
    <alternativeName>
        <fullName evidence="5">Ribosome-releasing factor, chloroplastic</fullName>
    </alternativeName>
</protein>
<evidence type="ECO:0000256" key="1">
    <source>
        <dbReference type="ARBA" id="ARBA00002952"/>
    </source>
</evidence>
<evidence type="ECO:0000259" key="7">
    <source>
        <dbReference type="Pfam" id="PF01765"/>
    </source>
</evidence>
<dbReference type="Gene3D" id="3.30.1360.40">
    <property type="match status" value="1"/>
</dbReference>
<dbReference type="InterPro" id="IPR023584">
    <property type="entry name" value="Ribosome_recyc_fac_dom"/>
</dbReference>
<dbReference type="GO" id="GO:0032544">
    <property type="term" value="P:plastid translation"/>
    <property type="evidence" value="ECO:0007669"/>
    <property type="project" value="TreeGrafter"/>
</dbReference>
<reference evidence="8 9" key="1">
    <citation type="journal article" date="2024" name="Plant J.">
        <title>Genome sequences and population genomics reveal climatic adaptation and genomic divergence between two closely related sweetgum species.</title>
        <authorList>
            <person name="Xu W.Q."/>
            <person name="Ren C.Q."/>
            <person name="Zhang X.Y."/>
            <person name="Comes H.P."/>
            <person name="Liu X.H."/>
            <person name="Li Y.G."/>
            <person name="Kettle C.J."/>
            <person name="Jalonen R."/>
            <person name="Gaisberger H."/>
            <person name="Ma Y.Z."/>
            <person name="Qiu Y.X."/>
        </authorList>
    </citation>
    <scope>NUCLEOTIDE SEQUENCE [LARGE SCALE GENOMIC DNA]</scope>
    <source>
        <strain evidence="8">Hangzhou</strain>
    </source>
</reference>
<dbReference type="AlphaFoldDB" id="A0AAP0N8D8"/>
<comment type="caution">
    <text evidence="8">The sequence shown here is derived from an EMBL/GenBank/DDBJ whole genome shotgun (WGS) entry which is preliminary data.</text>
</comment>
<keyword evidence="9" id="KW-1185">Reference proteome</keyword>
<dbReference type="InterPro" id="IPR036191">
    <property type="entry name" value="RRF_sf"/>
</dbReference>
<dbReference type="FunFam" id="1.10.132.20:FF:000017">
    <property type="entry name" value="Ribosome-recycling factor chloroplastic"/>
    <property type="match status" value="1"/>
</dbReference>
<proteinExistence type="inferred from homology"/>
<dbReference type="EMBL" id="JBBPBK010000015">
    <property type="protein sequence ID" value="KAK9268458.1"/>
    <property type="molecule type" value="Genomic_DNA"/>
</dbReference>
<dbReference type="PANTHER" id="PTHR20982:SF3">
    <property type="entry name" value="MITOCHONDRIAL RIBOSOME RECYCLING FACTOR PSEUDO 1"/>
    <property type="match status" value="1"/>
</dbReference>
<evidence type="ECO:0000313" key="9">
    <source>
        <dbReference type="Proteomes" id="UP001415857"/>
    </source>
</evidence>
<evidence type="ECO:0000256" key="4">
    <source>
        <dbReference type="ARBA" id="ARBA00022917"/>
    </source>
</evidence>
<dbReference type="Pfam" id="PF01765">
    <property type="entry name" value="RRF"/>
    <property type="match status" value="1"/>
</dbReference>
<dbReference type="InterPro" id="IPR002661">
    <property type="entry name" value="Ribosome_recyc_fac"/>
</dbReference>
<evidence type="ECO:0000256" key="5">
    <source>
        <dbReference type="ARBA" id="ARBA00032397"/>
    </source>
</evidence>
<sequence length="134" mass="15630">MLHGFSLKAIEKAIVSSDLRLIPNNDGEVICLPLPQLTSDRRKELSKVVAKQAEEGKVALRNIRRDTIKAYKKLEMEKKLSEDNVKDLSSDLQKVIDEYMKKIETIYKQKEKVLPHQLKPQHRKKPVMILRWDI</sequence>
<gene>
    <name evidence="8" type="ORF">L1049_000209</name>
</gene>